<keyword evidence="3" id="KW-1185">Reference proteome</keyword>
<feature type="transmembrane region" description="Helical" evidence="1">
    <location>
        <begin position="12"/>
        <end position="28"/>
    </location>
</feature>
<dbReference type="Proteomes" id="UP000241071">
    <property type="component" value="Segment"/>
</dbReference>
<gene>
    <name evidence="2" type="ORF">glt_00274</name>
</gene>
<reference evidence="2 3" key="1">
    <citation type="submission" date="2012-10" db="EMBL/GenBank/DDBJ databases">
        <title>Complete genome sequence of Moumouvirus goulette.</title>
        <authorList>
            <person name="Fournous G."/>
            <person name="Bougalmi M."/>
            <person name="Colson P."/>
        </authorList>
    </citation>
    <scope>NUCLEOTIDE SEQUENCE [LARGE SCALE GENOMIC DNA]</scope>
</reference>
<evidence type="ECO:0000313" key="3">
    <source>
        <dbReference type="Proteomes" id="UP000241071"/>
    </source>
</evidence>
<name>M1PGG1_9VIRU</name>
<organism evidence="2 3">
    <name type="scientific">Moumouvirus goulette</name>
    <dbReference type="NCBI Taxonomy" id="1247379"/>
    <lineage>
        <taxon>Viruses</taxon>
        <taxon>Varidnaviria</taxon>
        <taxon>Bamfordvirae</taxon>
        <taxon>Nucleocytoviricota</taxon>
        <taxon>Megaviricetes</taxon>
        <taxon>Imitervirales</taxon>
        <taxon>Mimiviridae</taxon>
        <taxon>Megamimivirinae</taxon>
        <taxon>Moumouvirus</taxon>
        <taxon>Moumouvirus goulettemassiliense</taxon>
    </lineage>
</organism>
<protein>
    <submittedName>
        <fullName evidence="2">Uncharacterized protein</fullName>
    </submittedName>
</protein>
<feature type="transmembrane region" description="Helical" evidence="1">
    <location>
        <begin position="34"/>
        <end position="50"/>
    </location>
</feature>
<evidence type="ECO:0000256" key="1">
    <source>
        <dbReference type="SAM" id="Phobius"/>
    </source>
</evidence>
<keyword evidence="1" id="KW-0472">Membrane</keyword>
<sequence length="111" mass="13108">MNKFLLKIIKMIHLLIIILVFVSIFIPNCLLKKLVLTLLIFLLIQYIFGIKKCGLTQLEYLLMGEKYREGFIYRIINPIICVPENYFNDGLLIVHIIWIIILGNQIYHKCL</sequence>
<dbReference type="EMBL" id="KC008572">
    <property type="protein sequence ID" value="AGF85083.1"/>
    <property type="molecule type" value="Genomic_DNA"/>
</dbReference>
<proteinExistence type="predicted"/>
<accession>M1PGG1</accession>
<keyword evidence="1" id="KW-0812">Transmembrane</keyword>
<keyword evidence="1" id="KW-1133">Transmembrane helix</keyword>
<evidence type="ECO:0000313" key="2">
    <source>
        <dbReference type="EMBL" id="AGF85083.1"/>
    </source>
</evidence>